<accession>A0A2L2XG68</accession>
<name>A0A2L2XG68_9FIRM</name>
<dbReference type="OrthoDB" id="9849561at2"/>
<keyword evidence="2" id="KW-1185">Reference proteome</keyword>
<dbReference type="RefSeq" id="WP_128739173.1">
    <property type="nucleotide sequence ID" value="NZ_BFAV01000159.1"/>
</dbReference>
<comment type="caution">
    <text evidence="1">The sequence shown here is derived from an EMBL/GenBank/DDBJ whole genome shotgun (WGS) entry which is preliminary data.</text>
</comment>
<dbReference type="Proteomes" id="UP000239549">
    <property type="component" value="Unassembled WGS sequence"/>
</dbReference>
<dbReference type="EMBL" id="BFAV01000159">
    <property type="protein sequence ID" value="GBF35349.1"/>
    <property type="molecule type" value="Genomic_DNA"/>
</dbReference>
<evidence type="ECO:0000313" key="1">
    <source>
        <dbReference type="EMBL" id="GBF35349.1"/>
    </source>
</evidence>
<protein>
    <submittedName>
        <fullName evidence="1">Uncharacterized protein</fullName>
    </submittedName>
</protein>
<sequence>MKWQLGDELDNRIKQYDGWLDLIDIEAPDEQGVFVFVSDGLDVRYVGSAKESLDKEINAAVNNGKSGGASMYSWYVTLSYKDAESLSGSWIEKYRPANCKG</sequence>
<reference evidence="2" key="1">
    <citation type="submission" date="2018-02" db="EMBL/GenBank/DDBJ databases">
        <title>Genome sequence of Desulfocucumis palustris strain NAW-5.</title>
        <authorList>
            <person name="Watanabe M."/>
            <person name="Kojima H."/>
            <person name="Fukui M."/>
        </authorList>
    </citation>
    <scope>NUCLEOTIDE SEQUENCE [LARGE SCALE GENOMIC DNA]</scope>
    <source>
        <strain evidence="2">NAW-5</strain>
    </source>
</reference>
<dbReference type="AlphaFoldDB" id="A0A2L2XG68"/>
<organism evidence="1 2">
    <name type="scientific">Desulfocucumis palustris</name>
    <dbReference type="NCBI Taxonomy" id="1898651"/>
    <lineage>
        <taxon>Bacteria</taxon>
        <taxon>Bacillati</taxon>
        <taxon>Bacillota</taxon>
        <taxon>Clostridia</taxon>
        <taxon>Eubacteriales</taxon>
        <taxon>Desulfocucumaceae</taxon>
        <taxon>Desulfocucumis</taxon>
    </lineage>
</organism>
<evidence type="ECO:0000313" key="2">
    <source>
        <dbReference type="Proteomes" id="UP000239549"/>
    </source>
</evidence>
<gene>
    <name evidence="1" type="ORF">DCCM_4472</name>
</gene>
<proteinExistence type="predicted"/>